<feature type="transmembrane region" description="Helical" evidence="6">
    <location>
        <begin position="402"/>
        <end position="423"/>
    </location>
</feature>
<dbReference type="InterPro" id="IPR050833">
    <property type="entry name" value="Poly_Biosynth_Transport"/>
</dbReference>
<dbReference type="PANTHER" id="PTHR30250">
    <property type="entry name" value="PST FAMILY PREDICTED COLANIC ACID TRANSPORTER"/>
    <property type="match status" value="1"/>
</dbReference>
<protein>
    <submittedName>
        <fullName evidence="7">O-antigen/teichoic acid export membrane protein</fullName>
    </submittedName>
</protein>
<feature type="transmembrane region" description="Helical" evidence="6">
    <location>
        <begin position="115"/>
        <end position="141"/>
    </location>
</feature>
<feature type="transmembrane region" description="Helical" evidence="6">
    <location>
        <begin position="487"/>
        <end position="506"/>
    </location>
</feature>
<evidence type="ECO:0000256" key="4">
    <source>
        <dbReference type="ARBA" id="ARBA00022989"/>
    </source>
</evidence>
<sequence>MIVPAILPDPAVNGDLPLDVAVPIAVAPQRIPRHVVQQVASGTSALALGVFLERGCGFVANILAARFGGTAVFGAYSLAVSTANNISTYAAGGIGATAARFSGKYPRGTRGYSTLARALVIVSLVSAGIAASGLWLGAAPIAALLHKASLTGLLRWAAISAAGIILLECARGFFVGQRRLAALVLLSLIVGAGMVSLLPLMASMHRPSRMIVAQGAVTLTAVLICIALARPLGLMRRPEADRPLPLIPMLKEVWSFGFIQLAGVVASNLAGWWLTALVARADATLAQMSFFAIASQLRNLAGLGPSLITEGSYATMADPEGERTRTPHSVMALCTYASTAVALVLASLGIILVPWGLHLLYGSSYSGAAITAVVALSIAVVHMGNAPVAARLTIVSIRMTGAINTLWAIFVAIAGSLLLLHGGSAAEAMTIYLAAHVLSAGLVLGVLIHKDHVPAGMLQLFLLSTSTVVALAGMAVARQVYQAHTALLSSMMLLTFCLSLALLFLLGRRHHWLPTPSAVRQFFLRTGPSMLGFAGIRNGRIGHGD</sequence>
<dbReference type="Proteomes" id="UP000538666">
    <property type="component" value="Unassembled WGS sequence"/>
</dbReference>
<feature type="transmembrane region" description="Helical" evidence="6">
    <location>
        <begin position="359"/>
        <end position="381"/>
    </location>
</feature>
<keyword evidence="4 6" id="KW-1133">Transmembrane helix</keyword>
<name>A0A841JZ18_9BACT</name>
<evidence type="ECO:0000256" key="6">
    <source>
        <dbReference type="SAM" id="Phobius"/>
    </source>
</evidence>
<evidence type="ECO:0000313" key="8">
    <source>
        <dbReference type="Proteomes" id="UP000538666"/>
    </source>
</evidence>
<keyword evidence="8" id="KW-1185">Reference proteome</keyword>
<evidence type="ECO:0000256" key="3">
    <source>
        <dbReference type="ARBA" id="ARBA00022692"/>
    </source>
</evidence>
<evidence type="ECO:0000256" key="5">
    <source>
        <dbReference type="ARBA" id="ARBA00023136"/>
    </source>
</evidence>
<organism evidence="7 8">
    <name type="scientific">Silvibacterium bohemicum</name>
    <dbReference type="NCBI Taxonomy" id="1577686"/>
    <lineage>
        <taxon>Bacteria</taxon>
        <taxon>Pseudomonadati</taxon>
        <taxon>Acidobacteriota</taxon>
        <taxon>Terriglobia</taxon>
        <taxon>Terriglobales</taxon>
        <taxon>Acidobacteriaceae</taxon>
        <taxon>Silvibacterium</taxon>
    </lineage>
</organism>
<evidence type="ECO:0000256" key="1">
    <source>
        <dbReference type="ARBA" id="ARBA00004651"/>
    </source>
</evidence>
<keyword evidence="2" id="KW-1003">Cell membrane</keyword>
<dbReference type="RefSeq" id="WP_050058722.1">
    <property type="nucleotide sequence ID" value="NZ_JACHEK010000003.1"/>
</dbReference>
<accession>A0A841JZ18</accession>
<keyword evidence="5 6" id="KW-0472">Membrane</keyword>
<gene>
    <name evidence="7" type="ORF">HNQ77_001627</name>
</gene>
<dbReference type="EMBL" id="JACHEK010000003">
    <property type="protein sequence ID" value="MBB6143678.1"/>
    <property type="molecule type" value="Genomic_DNA"/>
</dbReference>
<dbReference type="AlphaFoldDB" id="A0A841JZ18"/>
<comment type="subcellular location">
    <subcellularLocation>
        <location evidence="1">Cell membrane</location>
        <topology evidence="1">Multi-pass membrane protein</topology>
    </subcellularLocation>
</comment>
<keyword evidence="3 6" id="KW-0812">Transmembrane</keyword>
<reference evidence="7 8" key="1">
    <citation type="submission" date="2020-08" db="EMBL/GenBank/DDBJ databases">
        <title>Genomic Encyclopedia of Type Strains, Phase IV (KMG-IV): sequencing the most valuable type-strain genomes for metagenomic binning, comparative biology and taxonomic classification.</title>
        <authorList>
            <person name="Goeker M."/>
        </authorList>
    </citation>
    <scope>NUCLEOTIDE SEQUENCE [LARGE SCALE GENOMIC DNA]</scope>
    <source>
        <strain evidence="7 8">DSM 103733</strain>
    </source>
</reference>
<feature type="transmembrane region" description="Helical" evidence="6">
    <location>
        <begin position="180"/>
        <end position="200"/>
    </location>
</feature>
<dbReference type="GO" id="GO:0005886">
    <property type="term" value="C:plasma membrane"/>
    <property type="evidence" value="ECO:0007669"/>
    <property type="project" value="UniProtKB-SubCell"/>
</dbReference>
<feature type="transmembrane region" description="Helical" evidence="6">
    <location>
        <begin position="330"/>
        <end position="353"/>
    </location>
</feature>
<feature type="transmembrane region" description="Helical" evidence="6">
    <location>
        <begin position="153"/>
        <end position="174"/>
    </location>
</feature>
<evidence type="ECO:0000256" key="2">
    <source>
        <dbReference type="ARBA" id="ARBA00022475"/>
    </source>
</evidence>
<dbReference type="InterPro" id="IPR002797">
    <property type="entry name" value="Polysacc_synth"/>
</dbReference>
<evidence type="ECO:0000313" key="7">
    <source>
        <dbReference type="EMBL" id="MBB6143678.1"/>
    </source>
</evidence>
<feature type="transmembrane region" description="Helical" evidence="6">
    <location>
        <begin position="460"/>
        <end position="481"/>
    </location>
</feature>
<feature type="transmembrane region" description="Helical" evidence="6">
    <location>
        <begin position="429"/>
        <end position="448"/>
    </location>
</feature>
<feature type="transmembrane region" description="Helical" evidence="6">
    <location>
        <begin position="212"/>
        <end position="233"/>
    </location>
</feature>
<dbReference type="PANTHER" id="PTHR30250:SF11">
    <property type="entry name" value="O-ANTIGEN TRANSPORTER-RELATED"/>
    <property type="match status" value="1"/>
</dbReference>
<comment type="caution">
    <text evidence="7">The sequence shown here is derived from an EMBL/GenBank/DDBJ whole genome shotgun (WGS) entry which is preliminary data.</text>
</comment>
<dbReference type="Pfam" id="PF01943">
    <property type="entry name" value="Polysacc_synt"/>
    <property type="match status" value="1"/>
</dbReference>
<proteinExistence type="predicted"/>